<name>A0A640VRU8_9RHOB</name>
<evidence type="ECO:0000313" key="2">
    <source>
        <dbReference type="Proteomes" id="UP000436522"/>
    </source>
</evidence>
<reference evidence="1 2" key="1">
    <citation type="submission" date="2019-12" db="EMBL/GenBank/DDBJ databases">
        <title>Roseobacter cerasinus sp. nov., isolated from seawater around aquaculture.</title>
        <authorList>
            <person name="Muramatsu S."/>
            <person name="Takabe Y."/>
            <person name="Mori K."/>
            <person name="Takaichi S."/>
            <person name="Hanada S."/>
        </authorList>
    </citation>
    <scope>NUCLEOTIDE SEQUENCE [LARGE SCALE GENOMIC DNA]</scope>
    <source>
        <strain evidence="1 2">AI77</strain>
    </source>
</reference>
<dbReference type="EMBL" id="BLIV01000005">
    <property type="protein sequence ID" value="GFE51118.1"/>
    <property type="molecule type" value="Genomic_DNA"/>
</dbReference>
<gene>
    <name evidence="1" type="ORF">So717_28710</name>
</gene>
<dbReference type="AlphaFoldDB" id="A0A640VRU8"/>
<accession>A0A640VRU8</accession>
<comment type="caution">
    <text evidence="1">The sequence shown here is derived from an EMBL/GenBank/DDBJ whole genome shotgun (WGS) entry which is preliminary data.</text>
</comment>
<sequence>MRPFSNDSQTRMLWLPEGTILYSTSRIPNKVNFRTARSYFGLDVVIQARKRNGNWFFAEAEGKKEAAFRLTRDVFCPGESNPIVLQGNCLRDQRQPIGQGYTFGFSRVDTDADGVPDRSGGQDFYRVQAMLDAQTAATLNIDQTIVFDLFDRDLDVYEESGVLFRLDREHPLRSFVFTGSEYVPCGTTTRSEVKQTVVEETYAKASGKVGASFWNWFSATVEAGGGVKSTDGGTELVSSTLSTTKSTLFRQWSFIEHTPAGGGESNSIPFIVEKLFRCDVGSGSSFPTDQVASVKIGFYNDIIDSNDYYEFRRPGDYIVSDEEIFDFLDQPVFISVNDPEDQAWVIDQIKVRFPELDHYRTLFVYSQLNLACPEVHRSKCIAVSNRSSP</sequence>
<keyword evidence="2" id="KW-1185">Reference proteome</keyword>
<protein>
    <submittedName>
        <fullName evidence="1">Uncharacterized protein</fullName>
    </submittedName>
</protein>
<evidence type="ECO:0000313" key="1">
    <source>
        <dbReference type="EMBL" id="GFE51118.1"/>
    </source>
</evidence>
<organism evidence="1 2">
    <name type="scientific">Roseobacter cerasinus</name>
    <dbReference type="NCBI Taxonomy" id="2602289"/>
    <lineage>
        <taxon>Bacteria</taxon>
        <taxon>Pseudomonadati</taxon>
        <taxon>Pseudomonadota</taxon>
        <taxon>Alphaproteobacteria</taxon>
        <taxon>Rhodobacterales</taxon>
        <taxon>Roseobacteraceae</taxon>
        <taxon>Roseobacter</taxon>
    </lineage>
</organism>
<proteinExistence type="predicted"/>
<dbReference type="Proteomes" id="UP000436522">
    <property type="component" value="Unassembled WGS sequence"/>
</dbReference>